<dbReference type="EMBL" id="NPDU01000038">
    <property type="protein sequence ID" value="PJZ61183.1"/>
    <property type="molecule type" value="Genomic_DNA"/>
</dbReference>
<proteinExistence type="predicted"/>
<dbReference type="Proteomes" id="UP000232149">
    <property type="component" value="Unassembled WGS sequence"/>
</dbReference>
<evidence type="ECO:0000313" key="5">
    <source>
        <dbReference type="Proteomes" id="UP000232188"/>
    </source>
</evidence>
<feature type="domain" description="DJ-1/PfpI" evidence="1">
    <location>
        <begin position="114"/>
        <end position="273"/>
    </location>
</feature>
<organism evidence="2 5">
    <name type="scientific">Leptospira adleri</name>
    <dbReference type="NCBI Taxonomy" id="2023186"/>
    <lineage>
        <taxon>Bacteria</taxon>
        <taxon>Pseudomonadati</taxon>
        <taxon>Spirochaetota</taxon>
        <taxon>Spirochaetia</taxon>
        <taxon>Leptospirales</taxon>
        <taxon>Leptospiraceae</taxon>
        <taxon>Leptospira</taxon>
    </lineage>
</organism>
<dbReference type="GO" id="GO:0006355">
    <property type="term" value="P:regulation of DNA-templated transcription"/>
    <property type="evidence" value="ECO:0007669"/>
    <property type="project" value="TreeGrafter"/>
</dbReference>
<evidence type="ECO:0000313" key="4">
    <source>
        <dbReference type="Proteomes" id="UP000232149"/>
    </source>
</evidence>
<protein>
    <recommendedName>
        <fullName evidence="1">DJ-1/PfpI domain-containing protein</fullName>
    </recommendedName>
</protein>
<dbReference type="EMBL" id="NPDV01000003">
    <property type="protein sequence ID" value="PJZ54476.1"/>
    <property type="molecule type" value="Genomic_DNA"/>
</dbReference>
<dbReference type="SUPFAM" id="SSF52317">
    <property type="entry name" value="Class I glutamine amidotransferase-like"/>
    <property type="match status" value="1"/>
</dbReference>
<accession>A0A2M9YSG4</accession>
<comment type="caution">
    <text evidence="2">The sequence shown here is derived from an EMBL/GenBank/DDBJ whole genome shotgun (WGS) entry which is preliminary data.</text>
</comment>
<dbReference type="InterPro" id="IPR029062">
    <property type="entry name" value="Class_I_gatase-like"/>
</dbReference>
<dbReference type="InterPro" id="IPR002818">
    <property type="entry name" value="DJ-1/PfpI"/>
</dbReference>
<name>A0A2M9YSG4_9LEPT</name>
<dbReference type="Proteomes" id="UP000232188">
    <property type="component" value="Unassembled WGS sequence"/>
</dbReference>
<evidence type="ECO:0000259" key="1">
    <source>
        <dbReference type="Pfam" id="PF01965"/>
    </source>
</evidence>
<dbReference type="PANTHER" id="PTHR43130">
    <property type="entry name" value="ARAC-FAMILY TRANSCRIPTIONAL REGULATOR"/>
    <property type="match status" value="1"/>
</dbReference>
<dbReference type="InterPro" id="IPR052158">
    <property type="entry name" value="INH-QAR"/>
</dbReference>
<dbReference type="AlphaFoldDB" id="A0A2M9YSG4"/>
<evidence type="ECO:0000313" key="3">
    <source>
        <dbReference type="EMBL" id="PJZ61183.1"/>
    </source>
</evidence>
<sequence>MSEAIPRSLSIFFSDFKNFGPSVSGRTTRLKCYDKIITMKQNDTNIPTFKRSNSKKILLSIAALMIVKGGFFIGCLNPSERSSGSNSESLIEERIEKFQPRLDRKRPVIAVIGENEYTELSDFVVPYGVLSRAKIAEVFALGTSPGSMRMFPALQIEIKTTLSDFDRSFPEGADFVIVPAVHHSENNILIRWIQSQASKGATIVGICDGAWLLANAGILKGKRATGHWYSLNNLEKKFSDTKWIRNRHYVVDKKVVTTTGVTASIPISIALVESIGGKEKARQIAKEFGVNDWGTSHQTSNFKLEKEHYWTAAKNFLSFWSRENVGIKVSSGIDEVTLALVADSYARTYKTNVFSFSNTTRPVETKGGLLLIPEKNSDEISIDRKISILENQSSLASLDEALRQIETLYGKLTSSFVALQIEYEVR</sequence>
<evidence type="ECO:0000313" key="2">
    <source>
        <dbReference type="EMBL" id="PJZ54476.1"/>
    </source>
</evidence>
<keyword evidence="4" id="KW-1185">Reference proteome</keyword>
<dbReference type="PANTHER" id="PTHR43130:SF2">
    <property type="entry name" value="DJ-1_PFPI DOMAIN-CONTAINING PROTEIN"/>
    <property type="match status" value="1"/>
</dbReference>
<reference evidence="4 5" key="1">
    <citation type="submission" date="2017-07" db="EMBL/GenBank/DDBJ databases">
        <title>Leptospira spp. isolated from tropical soils.</title>
        <authorList>
            <person name="Thibeaux R."/>
            <person name="Iraola G."/>
            <person name="Ferres I."/>
            <person name="Bierque E."/>
            <person name="Girault D."/>
            <person name="Soupe-Gilbert M.-E."/>
            <person name="Picardeau M."/>
            <person name="Goarant C."/>
        </authorList>
    </citation>
    <scope>NUCLEOTIDE SEQUENCE [LARGE SCALE GENOMIC DNA]</scope>
    <source>
        <strain evidence="2 5">FH2-B-C1</strain>
        <strain evidence="3 4">FH2-B-D1</strain>
    </source>
</reference>
<gene>
    <name evidence="3" type="ORF">CH376_14695</name>
    <name evidence="2" type="ORF">CH380_05260</name>
</gene>
<dbReference type="Pfam" id="PF01965">
    <property type="entry name" value="DJ-1_PfpI"/>
    <property type="match status" value="1"/>
</dbReference>
<dbReference type="Gene3D" id="3.40.50.880">
    <property type="match status" value="1"/>
</dbReference>